<comment type="similarity">
    <text evidence="4">Belongs to the MsrA Met sulfoxide reductase family.</text>
</comment>
<feature type="signal peptide" evidence="5">
    <location>
        <begin position="1"/>
        <end position="20"/>
    </location>
</feature>
<dbReference type="SUPFAM" id="SSF55068">
    <property type="entry name" value="Peptide methionine sulfoxide reductase"/>
    <property type="match status" value="1"/>
</dbReference>
<dbReference type="Proteomes" id="UP000223913">
    <property type="component" value="Unassembled WGS sequence"/>
</dbReference>
<evidence type="ECO:0000256" key="1">
    <source>
        <dbReference type="ARBA" id="ARBA00023002"/>
    </source>
</evidence>
<dbReference type="HAMAP" id="MF_01401">
    <property type="entry name" value="MsrA"/>
    <property type="match status" value="1"/>
</dbReference>
<evidence type="ECO:0000256" key="2">
    <source>
        <dbReference type="ARBA" id="ARBA00047806"/>
    </source>
</evidence>
<dbReference type="NCBIfam" id="TIGR00401">
    <property type="entry name" value="msrA"/>
    <property type="match status" value="1"/>
</dbReference>
<evidence type="ECO:0000313" key="7">
    <source>
        <dbReference type="EMBL" id="PHN07073.1"/>
    </source>
</evidence>
<reference evidence="7 8" key="1">
    <citation type="submission" date="2017-10" db="EMBL/GenBank/DDBJ databases">
        <title>The draft genome sequence of Lewinella nigricans NBRC 102662.</title>
        <authorList>
            <person name="Wang K."/>
        </authorList>
    </citation>
    <scope>NUCLEOTIDE SEQUENCE [LARGE SCALE GENOMIC DNA]</scope>
    <source>
        <strain evidence="7 8">NBRC 102662</strain>
    </source>
</reference>
<keyword evidence="8" id="KW-1185">Reference proteome</keyword>
<dbReference type="PANTHER" id="PTHR43774">
    <property type="entry name" value="PEPTIDE METHIONINE SULFOXIDE REDUCTASE"/>
    <property type="match status" value="1"/>
</dbReference>
<comment type="catalytic activity">
    <reaction evidence="2 4">
        <text>L-methionyl-[protein] + [thioredoxin]-disulfide + H2O = L-methionyl-(S)-S-oxide-[protein] + [thioredoxin]-dithiol</text>
        <dbReference type="Rhea" id="RHEA:14217"/>
        <dbReference type="Rhea" id="RHEA-COMP:10698"/>
        <dbReference type="Rhea" id="RHEA-COMP:10700"/>
        <dbReference type="Rhea" id="RHEA-COMP:12313"/>
        <dbReference type="Rhea" id="RHEA-COMP:12315"/>
        <dbReference type="ChEBI" id="CHEBI:15377"/>
        <dbReference type="ChEBI" id="CHEBI:16044"/>
        <dbReference type="ChEBI" id="CHEBI:29950"/>
        <dbReference type="ChEBI" id="CHEBI:44120"/>
        <dbReference type="ChEBI" id="CHEBI:50058"/>
        <dbReference type="EC" id="1.8.4.11"/>
    </reaction>
</comment>
<keyword evidence="1 4" id="KW-0560">Oxidoreductase</keyword>
<comment type="function">
    <text evidence="4">Has an important function as a repair enzyme for proteins that have been inactivated by oxidation. Catalyzes the reversible oxidation-reduction of methionine sulfoxide in proteins to methionine.</text>
</comment>
<dbReference type="PROSITE" id="PS51257">
    <property type="entry name" value="PROKAR_LIPOPROTEIN"/>
    <property type="match status" value="1"/>
</dbReference>
<evidence type="ECO:0000259" key="6">
    <source>
        <dbReference type="Pfam" id="PF01625"/>
    </source>
</evidence>
<evidence type="ECO:0000256" key="3">
    <source>
        <dbReference type="ARBA" id="ARBA00048782"/>
    </source>
</evidence>
<dbReference type="EC" id="1.8.4.11" evidence="4"/>
<dbReference type="PANTHER" id="PTHR43774:SF1">
    <property type="entry name" value="PEPTIDE METHIONINE SULFOXIDE REDUCTASE MSRA 2"/>
    <property type="match status" value="1"/>
</dbReference>
<name>A0A2D0NH35_FLAN2</name>
<dbReference type="RefSeq" id="WP_099149409.1">
    <property type="nucleotide sequence ID" value="NZ_PDUD01000011.1"/>
</dbReference>
<dbReference type="OrthoDB" id="4174719at2"/>
<proteinExistence type="inferred from homology"/>
<dbReference type="GO" id="GO:0008113">
    <property type="term" value="F:peptide-methionine (S)-S-oxide reductase activity"/>
    <property type="evidence" value="ECO:0007669"/>
    <property type="project" value="UniProtKB-UniRule"/>
</dbReference>
<comment type="catalytic activity">
    <reaction evidence="3 4">
        <text>[thioredoxin]-disulfide + L-methionine + H2O = L-methionine (S)-S-oxide + [thioredoxin]-dithiol</text>
        <dbReference type="Rhea" id="RHEA:19993"/>
        <dbReference type="Rhea" id="RHEA-COMP:10698"/>
        <dbReference type="Rhea" id="RHEA-COMP:10700"/>
        <dbReference type="ChEBI" id="CHEBI:15377"/>
        <dbReference type="ChEBI" id="CHEBI:29950"/>
        <dbReference type="ChEBI" id="CHEBI:50058"/>
        <dbReference type="ChEBI" id="CHEBI:57844"/>
        <dbReference type="ChEBI" id="CHEBI:58772"/>
        <dbReference type="EC" id="1.8.4.11"/>
    </reaction>
</comment>
<evidence type="ECO:0000313" key="8">
    <source>
        <dbReference type="Proteomes" id="UP000223913"/>
    </source>
</evidence>
<dbReference type="AlphaFoldDB" id="A0A2D0NH35"/>
<feature type="chain" id="PRO_5012293807" description="Peptide methionine sulfoxide reductase MsrA" evidence="5">
    <location>
        <begin position="21"/>
        <end position="231"/>
    </location>
</feature>
<dbReference type="Pfam" id="PF01625">
    <property type="entry name" value="PMSR"/>
    <property type="match status" value="1"/>
</dbReference>
<keyword evidence="5" id="KW-0732">Signal</keyword>
<feature type="domain" description="Peptide methionine sulphoxide reductase MsrA" evidence="6">
    <location>
        <begin position="55"/>
        <end position="205"/>
    </location>
</feature>
<dbReference type="GO" id="GO:0033744">
    <property type="term" value="F:L-methionine:thioredoxin-disulfide S-oxidoreductase activity"/>
    <property type="evidence" value="ECO:0007669"/>
    <property type="project" value="RHEA"/>
</dbReference>
<evidence type="ECO:0000256" key="5">
    <source>
        <dbReference type="SAM" id="SignalP"/>
    </source>
</evidence>
<organism evidence="7 8">
    <name type="scientific">Flavilitoribacter nigricans (strain ATCC 23147 / DSM 23189 / NBRC 102662 / NCIMB 1420 / SS-2)</name>
    <name type="common">Lewinella nigricans</name>
    <dbReference type="NCBI Taxonomy" id="1122177"/>
    <lineage>
        <taxon>Bacteria</taxon>
        <taxon>Pseudomonadati</taxon>
        <taxon>Bacteroidota</taxon>
        <taxon>Saprospiria</taxon>
        <taxon>Saprospirales</taxon>
        <taxon>Lewinellaceae</taxon>
        <taxon>Flavilitoribacter</taxon>
    </lineage>
</organism>
<comment type="caution">
    <text evidence="7">The sequence shown here is derived from an EMBL/GenBank/DDBJ whole genome shotgun (WGS) entry which is preliminary data.</text>
</comment>
<feature type="active site" evidence="4">
    <location>
        <position position="61"/>
    </location>
</feature>
<accession>A0A2D0NH35</accession>
<gene>
    <name evidence="4 7" type="primary">msrA</name>
    <name evidence="7" type="ORF">CRP01_07525</name>
</gene>
<dbReference type="InterPro" id="IPR036509">
    <property type="entry name" value="Met_Sox_Rdtase_MsrA_sf"/>
</dbReference>
<protein>
    <recommendedName>
        <fullName evidence="4">Peptide methionine sulfoxide reductase MsrA</fullName>
        <shortName evidence="4">Protein-methionine-S-oxide reductase</shortName>
        <ecNumber evidence="4">1.8.4.11</ecNumber>
    </recommendedName>
    <alternativeName>
        <fullName evidence="4">Peptide-methionine (S)-S-oxide reductase</fullName>
        <shortName evidence="4">Peptide Met(O) reductase</shortName>
    </alternativeName>
</protein>
<sequence>MKKIIFSLFIVSLFSISACSQQKSMSGSKEMKVSEEVVPVSEYIAANNLGEYPVATFAGGCFWCTEASFERIQGVVDVISGYSGGEKAYPTYYEVGDGKTGHAEAIDIFYDPEVIDYQKLLEIFFVAHDPTTLNRQGPDVGEEYRSAIYYHNQEQQQLTEAYIKKLNDSGKFANPIVTEVAPYKEFWVAEGYHQNYYEIHPDNSYVRSVSRPKVEKVMKTFKDLLKPEYQQ</sequence>
<dbReference type="Gene3D" id="3.30.1060.10">
    <property type="entry name" value="Peptide methionine sulphoxide reductase MsrA"/>
    <property type="match status" value="1"/>
</dbReference>
<evidence type="ECO:0000256" key="4">
    <source>
        <dbReference type="HAMAP-Rule" id="MF_01401"/>
    </source>
</evidence>
<dbReference type="EMBL" id="PDUD01000011">
    <property type="protein sequence ID" value="PHN07073.1"/>
    <property type="molecule type" value="Genomic_DNA"/>
</dbReference>
<dbReference type="InterPro" id="IPR002569">
    <property type="entry name" value="Met_Sox_Rdtase_MsrA_dom"/>
</dbReference>